<dbReference type="HOGENOM" id="CLU_2472098_0_0_1"/>
<organism evidence="1 2">
    <name type="scientific">Amborella trichopoda</name>
    <dbReference type="NCBI Taxonomy" id="13333"/>
    <lineage>
        <taxon>Eukaryota</taxon>
        <taxon>Viridiplantae</taxon>
        <taxon>Streptophyta</taxon>
        <taxon>Embryophyta</taxon>
        <taxon>Tracheophyta</taxon>
        <taxon>Spermatophyta</taxon>
        <taxon>Magnoliopsida</taxon>
        <taxon>Amborellales</taxon>
        <taxon>Amborellaceae</taxon>
        <taxon>Amborella</taxon>
    </lineage>
</organism>
<sequence>MNINLKIIYLCYGRVIAVGQIDGRGTHFWFEKWLGERPLKEASPELHRLAPRPELKVAETVTVETFSYRAIWTQPCIETSEIADQSTR</sequence>
<evidence type="ECO:0000313" key="1">
    <source>
        <dbReference type="EMBL" id="ERN18669.1"/>
    </source>
</evidence>
<protein>
    <submittedName>
        <fullName evidence="1">Uncharacterized protein</fullName>
    </submittedName>
</protein>
<dbReference type="Gramene" id="ERN18669">
    <property type="protein sequence ID" value="ERN18669"/>
    <property type="gene ID" value="AMTR_s00065p00197670"/>
</dbReference>
<accession>U5D873</accession>
<dbReference type="EMBL" id="KI392088">
    <property type="protein sequence ID" value="ERN18669.1"/>
    <property type="molecule type" value="Genomic_DNA"/>
</dbReference>
<gene>
    <name evidence="1" type="ORF">AMTR_s00065p00197670</name>
</gene>
<proteinExistence type="predicted"/>
<dbReference type="AlphaFoldDB" id="U5D873"/>
<reference evidence="2" key="1">
    <citation type="journal article" date="2013" name="Science">
        <title>The Amborella genome and the evolution of flowering plants.</title>
        <authorList>
            <consortium name="Amborella Genome Project"/>
        </authorList>
    </citation>
    <scope>NUCLEOTIDE SEQUENCE [LARGE SCALE GENOMIC DNA]</scope>
</reference>
<name>U5D873_AMBTC</name>
<evidence type="ECO:0000313" key="2">
    <source>
        <dbReference type="Proteomes" id="UP000017836"/>
    </source>
</evidence>
<dbReference type="Proteomes" id="UP000017836">
    <property type="component" value="Unassembled WGS sequence"/>
</dbReference>
<keyword evidence="2" id="KW-1185">Reference proteome</keyword>